<reference evidence="2 3" key="1">
    <citation type="submission" date="2016-05" db="EMBL/GenBank/DDBJ databases">
        <title>Comparative analysis of secretome profiles of manganese(II)-oxidizing ascomycete fungi.</title>
        <authorList>
            <consortium name="DOE Joint Genome Institute"/>
            <person name="Zeiner C.A."/>
            <person name="Purvine S.O."/>
            <person name="Zink E.M."/>
            <person name="Wu S."/>
            <person name="Pasa-Tolic L."/>
            <person name="Chaput D.L."/>
            <person name="Haridas S."/>
            <person name="Grigoriev I.V."/>
            <person name="Santelli C.M."/>
            <person name="Hansel C.M."/>
        </authorList>
    </citation>
    <scope>NUCLEOTIDE SEQUENCE [LARGE SCALE GENOMIC DNA]</scope>
    <source>
        <strain evidence="2 3">AP3s5-JAC2a</strain>
    </source>
</reference>
<evidence type="ECO:0000256" key="1">
    <source>
        <dbReference type="SAM" id="SignalP"/>
    </source>
</evidence>
<dbReference type="AlphaFoldDB" id="A0A177BXH3"/>
<feature type="signal peptide" evidence="1">
    <location>
        <begin position="1"/>
        <end position="20"/>
    </location>
</feature>
<keyword evidence="1" id="KW-0732">Signal</keyword>
<sequence>MFYNSTLAWLLASKDLLCEALEQCSLHASLIYNRRSHDMNPRSQRLALDKAKSRRLEIRCFGCHQGRTRTAKQPCKASLKRARKGAPVSRAWGAREWSHTLIFNASKPLSTLDACLTALRAWRSRRGPWRCHRRRSRGELSSYSCVLVEK</sequence>
<evidence type="ECO:0000313" key="3">
    <source>
        <dbReference type="Proteomes" id="UP000077069"/>
    </source>
</evidence>
<gene>
    <name evidence="2" type="ORF">CC84DRAFT_363594</name>
</gene>
<accession>A0A177BXH3</accession>
<dbReference type="Proteomes" id="UP000077069">
    <property type="component" value="Unassembled WGS sequence"/>
</dbReference>
<dbReference type="RefSeq" id="XP_018030579.1">
    <property type="nucleotide sequence ID" value="XM_018185925.1"/>
</dbReference>
<dbReference type="InParanoid" id="A0A177BXH3"/>
<dbReference type="EMBL" id="KV441560">
    <property type="protein sequence ID" value="OAG00214.1"/>
    <property type="molecule type" value="Genomic_DNA"/>
</dbReference>
<protein>
    <submittedName>
        <fullName evidence="2">Uncharacterized protein</fullName>
    </submittedName>
</protein>
<keyword evidence="3" id="KW-1185">Reference proteome</keyword>
<feature type="chain" id="PRO_5008057424" evidence="1">
    <location>
        <begin position="21"/>
        <end position="150"/>
    </location>
</feature>
<dbReference type="GeneID" id="28769411"/>
<name>A0A177BXH3_9PLEO</name>
<organism evidence="2 3">
    <name type="scientific">Paraphaeosphaeria sporulosa</name>
    <dbReference type="NCBI Taxonomy" id="1460663"/>
    <lineage>
        <taxon>Eukaryota</taxon>
        <taxon>Fungi</taxon>
        <taxon>Dikarya</taxon>
        <taxon>Ascomycota</taxon>
        <taxon>Pezizomycotina</taxon>
        <taxon>Dothideomycetes</taxon>
        <taxon>Pleosporomycetidae</taxon>
        <taxon>Pleosporales</taxon>
        <taxon>Massarineae</taxon>
        <taxon>Didymosphaeriaceae</taxon>
        <taxon>Paraphaeosphaeria</taxon>
    </lineage>
</organism>
<proteinExistence type="predicted"/>
<evidence type="ECO:0000313" key="2">
    <source>
        <dbReference type="EMBL" id="OAG00214.1"/>
    </source>
</evidence>